<gene>
    <name evidence="1" type="ORF">L6164_018450</name>
</gene>
<proteinExistence type="predicted"/>
<accession>A0ACB9NB76</accession>
<dbReference type="Proteomes" id="UP000828941">
    <property type="component" value="Chromosome 7"/>
</dbReference>
<evidence type="ECO:0000313" key="1">
    <source>
        <dbReference type="EMBL" id="KAI4333670.1"/>
    </source>
</evidence>
<organism evidence="1 2">
    <name type="scientific">Bauhinia variegata</name>
    <name type="common">Purple orchid tree</name>
    <name type="synonym">Phanera variegata</name>
    <dbReference type="NCBI Taxonomy" id="167791"/>
    <lineage>
        <taxon>Eukaryota</taxon>
        <taxon>Viridiplantae</taxon>
        <taxon>Streptophyta</taxon>
        <taxon>Embryophyta</taxon>
        <taxon>Tracheophyta</taxon>
        <taxon>Spermatophyta</taxon>
        <taxon>Magnoliopsida</taxon>
        <taxon>eudicotyledons</taxon>
        <taxon>Gunneridae</taxon>
        <taxon>Pentapetalae</taxon>
        <taxon>rosids</taxon>
        <taxon>fabids</taxon>
        <taxon>Fabales</taxon>
        <taxon>Fabaceae</taxon>
        <taxon>Cercidoideae</taxon>
        <taxon>Cercideae</taxon>
        <taxon>Bauhiniinae</taxon>
        <taxon>Bauhinia</taxon>
    </lineage>
</organism>
<keyword evidence="2" id="KW-1185">Reference proteome</keyword>
<comment type="caution">
    <text evidence="1">The sequence shown here is derived from an EMBL/GenBank/DDBJ whole genome shotgun (WGS) entry which is preliminary data.</text>
</comment>
<protein>
    <submittedName>
        <fullName evidence="1">Uncharacterized protein</fullName>
    </submittedName>
</protein>
<evidence type="ECO:0000313" key="2">
    <source>
        <dbReference type="Proteomes" id="UP000828941"/>
    </source>
</evidence>
<dbReference type="EMBL" id="CM039432">
    <property type="protein sequence ID" value="KAI4333670.1"/>
    <property type="molecule type" value="Genomic_DNA"/>
</dbReference>
<sequence length="876" mass="98785">MAMDSLLPISFLLFTFFSVNFVSSNASELSYKDHCASMVSESTPIGIMNDDGFPFGQYHSGYYTGGKGIFGVDPSWHQKPFVLKTRNILSTEQAGLFKIDASLTFRTRSTDSYYYAGEFSYYDSSYYGQQRPYRKGLITIRLDGFWSESSGKLCIVGTGKAYSKEGNLLDLDAVFKLNNVANSSNIASLVIGSLESLSSKNHENYFEPISVLMLPKMNYKYTLSSVKTGEFSSGGDAVKGLSANSFNLCSRWVSRGLEELRLEYSSDSILQRIALLLTFNPNKMLVGEGWWDEKKNQLCVVACHFMGITESLASAHVGDCSVRLRLTVPAIWSINDASSIVGKIWSNKTVNDLGYFKKIMFRNDDDNFHGVTGLKYEYSQQQRVESLCPRRMNVKNEENMYPSAYSSDMKFDMSAGTSKKRVISGHATPLSVGDRFYQLDLDATSDSESISTTSIPVANFNASGLYNISYRMSITIFTNSTSKSSVETMKIVAEGLYDADTGSLCMVGCRNLQSIARSVDCKILVKFQFPPLDSNKRSYIKGSIVSKREKSDRLYFNPLNLSSAAFTTEEASKTVWRMDMEIIMALISTTLACVFIGWQLYYVKRQLNALPFISLVMLSILILGQTMHLVLNFEALFTESHNSKNFLLGNVGWLEVNEITLRLTTMVAFLLQFRLLQLTWSARKADGSQKSLWIAERKVFYITLVLYAAGFLAVFLLRWKKNGDEILVSFSGYSYQNPSMWEGFKSYGGLVLDGFLLPQIMLNLFSNLRENALSSSYYFGTTFLRLLPHAYDLYRVHNYARQDNGASYYYADPRADFYSTVWDIVIPLVALLFSLIIYLQQRFGGRCILPRRFKGSAVYERVAMVSEETEGEKPDI</sequence>
<name>A0ACB9NB76_BAUVA</name>
<reference evidence="1 2" key="1">
    <citation type="journal article" date="2022" name="DNA Res.">
        <title>Chromosomal-level genome assembly of the orchid tree Bauhinia variegata (Leguminosae; Cercidoideae) supports the allotetraploid origin hypothesis of Bauhinia.</title>
        <authorList>
            <person name="Zhong Y."/>
            <person name="Chen Y."/>
            <person name="Zheng D."/>
            <person name="Pang J."/>
            <person name="Liu Y."/>
            <person name="Luo S."/>
            <person name="Meng S."/>
            <person name="Qian L."/>
            <person name="Wei D."/>
            <person name="Dai S."/>
            <person name="Zhou R."/>
        </authorList>
    </citation>
    <scope>NUCLEOTIDE SEQUENCE [LARGE SCALE GENOMIC DNA]</scope>
    <source>
        <strain evidence="1">BV-YZ2020</strain>
    </source>
</reference>